<keyword evidence="6" id="KW-0472">Membrane</keyword>
<feature type="transmembrane region" description="Helical" evidence="6">
    <location>
        <begin position="158"/>
        <end position="179"/>
    </location>
</feature>
<keyword evidence="1" id="KW-0732">Signal</keyword>
<evidence type="ECO:0000313" key="9">
    <source>
        <dbReference type="Proteomes" id="UP000683360"/>
    </source>
</evidence>
<dbReference type="GO" id="GO:0016020">
    <property type="term" value="C:membrane"/>
    <property type="evidence" value="ECO:0007669"/>
    <property type="project" value="InterPro"/>
</dbReference>
<evidence type="ECO:0000259" key="7">
    <source>
        <dbReference type="PROSITE" id="PS50287"/>
    </source>
</evidence>
<keyword evidence="3" id="KW-1015">Disulfide bond</keyword>
<reference evidence="8" key="1">
    <citation type="submission" date="2021-03" db="EMBL/GenBank/DDBJ databases">
        <authorList>
            <person name="Bekaert M."/>
        </authorList>
    </citation>
    <scope>NUCLEOTIDE SEQUENCE</scope>
</reference>
<dbReference type="InterPro" id="IPR053243">
    <property type="entry name" value="SJ_maturation_regulator"/>
</dbReference>
<keyword evidence="4" id="KW-0325">Glycoprotein</keyword>
<dbReference type="PANTHER" id="PTHR47653:SF1">
    <property type="entry name" value="DELETED IN MALIGNANT BRAIN TUMORS 1 PROTEIN"/>
    <property type="match status" value="1"/>
</dbReference>
<dbReference type="EMBL" id="CAJPWZ010002173">
    <property type="protein sequence ID" value="CAG2232257.1"/>
    <property type="molecule type" value="Genomic_DNA"/>
</dbReference>
<evidence type="ECO:0000256" key="6">
    <source>
        <dbReference type="SAM" id="Phobius"/>
    </source>
</evidence>
<dbReference type="PROSITE" id="PS00420">
    <property type="entry name" value="SRCR_1"/>
    <property type="match status" value="1"/>
</dbReference>
<dbReference type="PRINTS" id="PR00258">
    <property type="entry name" value="SPERACTRCPTR"/>
</dbReference>
<keyword evidence="6" id="KW-0812">Transmembrane</keyword>
<evidence type="ECO:0000256" key="2">
    <source>
        <dbReference type="ARBA" id="ARBA00022737"/>
    </source>
</evidence>
<dbReference type="GO" id="GO:0045217">
    <property type="term" value="P:cell-cell junction maintenance"/>
    <property type="evidence" value="ECO:0007669"/>
    <property type="project" value="TreeGrafter"/>
</dbReference>
<evidence type="ECO:0000256" key="5">
    <source>
        <dbReference type="PROSITE-ProRule" id="PRU00196"/>
    </source>
</evidence>
<dbReference type="OrthoDB" id="6119881at2759"/>
<accession>A0A8S3TPG7</accession>
<dbReference type="Pfam" id="PF00530">
    <property type="entry name" value="SRCR"/>
    <property type="match status" value="1"/>
</dbReference>
<organism evidence="8 9">
    <name type="scientific">Mytilus edulis</name>
    <name type="common">Blue mussel</name>
    <dbReference type="NCBI Taxonomy" id="6550"/>
    <lineage>
        <taxon>Eukaryota</taxon>
        <taxon>Metazoa</taxon>
        <taxon>Spiralia</taxon>
        <taxon>Lophotrochozoa</taxon>
        <taxon>Mollusca</taxon>
        <taxon>Bivalvia</taxon>
        <taxon>Autobranchia</taxon>
        <taxon>Pteriomorphia</taxon>
        <taxon>Mytilida</taxon>
        <taxon>Mytiloidea</taxon>
        <taxon>Mytilidae</taxon>
        <taxon>Mytilinae</taxon>
        <taxon>Mytilus</taxon>
    </lineage>
</organism>
<sequence>MKDLIDRKAGELIKIFKEDEMNLKILSTANSKFSYNLHKVNLIQTAIEDAANMSDVALFPKLPQRQAEIDKMETTRTPGIPIVRYTRSIKDLKTRSIHYLEIYHSGDLRIIGGSQENKGRLEILYNDTWGTVCDDDFDNIDASVACRQLGYWSTSKHVIIYTIVDVVVIVTVVLIRIVCRRLRRFPPKSNNHSRNGISEYYKYLTYLISYMFYWFDLLRIKMTRLQTCLHRNNVICKYST</sequence>
<dbReference type="Gene3D" id="3.10.250.10">
    <property type="entry name" value="SRCR-like domain"/>
    <property type="match status" value="1"/>
</dbReference>
<proteinExistence type="predicted"/>
<evidence type="ECO:0000256" key="1">
    <source>
        <dbReference type="ARBA" id="ARBA00022729"/>
    </source>
</evidence>
<comment type="caution">
    <text evidence="8">The sequence shown here is derived from an EMBL/GenBank/DDBJ whole genome shotgun (WGS) entry which is preliminary data.</text>
</comment>
<evidence type="ECO:0000256" key="3">
    <source>
        <dbReference type="ARBA" id="ARBA00023157"/>
    </source>
</evidence>
<feature type="transmembrane region" description="Helical" evidence="6">
    <location>
        <begin position="200"/>
        <end position="215"/>
    </location>
</feature>
<dbReference type="InterPro" id="IPR036772">
    <property type="entry name" value="SRCR-like_dom_sf"/>
</dbReference>
<keyword evidence="9" id="KW-1185">Reference proteome</keyword>
<dbReference type="SMART" id="SM00202">
    <property type="entry name" value="SR"/>
    <property type="match status" value="1"/>
</dbReference>
<keyword evidence="6" id="KW-1133">Transmembrane helix</keyword>
<dbReference type="PROSITE" id="PS50287">
    <property type="entry name" value="SRCR_2"/>
    <property type="match status" value="1"/>
</dbReference>
<evidence type="ECO:0000256" key="4">
    <source>
        <dbReference type="ARBA" id="ARBA00023180"/>
    </source>
</evidence>
<dbReference type="InterPro" id="IPR001190">
    <property type="entry name" value="SRCR"/>
</dbReference>
<evidence type="ECO:0000313" key="8">
    <source>
        <dbReference type="EMBL" id="CAG2232257.1"/>
    </source>
</evidence>
<feature type="domain" description="SRCR" evidence="7">
    <location>
        <begin position="108"/>
        <end position="150"/>
    </location>
</feature>
<name>A0A8S3TPG7_MYTED</name>
<keyword evidence="2" id="KW-0677">Repeat</keyword>
<gene>
    <name evidence="8" type="ORF">MEDL_44999</name>
</gene>
<dbReference type="SUPFAM" id="SSF56487">
    <property type="entry name" value="SRCR-like"/>
    <property type="match status" value="1"/>
</dbReference>
<dbReference type="Proteomes" id="UP000683360">
    <property type="component" value="Unassembled WGS sequence"/>
</dbReference>
<comment type="caution">
    <text evidence="5">Lacks conserved residue(s) required for the propagation of feature annotation.</text>
</comment>
<dbReference type="PANTHER" id="PTHR47653">
    <property type="entry name" value="PROTEIN BARK BEETLE"/>
    <property type="match status" value="1"/>
</dbReference>
<protein>
    <recommendedName>
        <fullName evidence="7">SRCR domain-containing protein</fullName>
    </recommendedName>
</protein>
<dbReference type="AlphaFoldDB" id="A0A8S3TPG7"/>